<protein>
    <submittedName>
        <fullName evidence="2">Outer membrane protein assembly factor BamB</fullName>
    </submittedName>
</protein>
<name>A0A5C5WRB1_9BACT</name>
<dbReference type="Proteomes" id="UP000316598">
    <property type="component" value="Unassembled WGS sequence"/>
</dbReference>
<keyword evidence="3" id="KW-1185">Reference proteome</keyword>
<proteinExistence type="predicted"/>
<dbReference type="PANTHER" id="PTHR34512:SF30">
    <property type="entry name" value="OUTER MEMBRANE PROTEIN ASSEMBLY FACTOR BAMB"/>
    <property type="match status" value="1"/>
</dbReference>
<dbReference type="EMBL" id="SJPI01000001">
    <property type="protein sequence ID" value="TWT53356.1"/>
    <property type="molecule type" value="Genomic_DNA"/>
</dbReference>
<organism evidence="2 3">
    <name type="scientific">Rubripirellula amarantea</name>
    <dbReference type="NCBI Taxonomy" id="2527999"/>
    <lineage>
        <taxon>Bacteria</taxon>
        <taxon>Pseudomonadati</taxon>
        <taxon>Planctomycetota</taxon>
        <taxon>Planctomycetia</taxon>
        <taxon>Pirellulales</taxon>
        <taxon>Pirellulaceae</taxon>
        <taxon>Rubripirellula</taxon>
    </lineage>
</organism>
<gene>
    <name evidence="2" type="primary">bamB_1</name>
    <name evidence="2" type="ORF">Pla22_09850</name>
</gene>
<accession>A0A5C5WRB1</accession>
<dbReference type="InterPro" id="IPR011047">
    <property type="entry name" value="Quinoprotein_ADH-like_sf"/>
</dbReference>
<reference evidence="2 3" key="1">
    <citation type="submission" date="2019-02" db="EMBL/GenBank/DDBJ databases">
        <title>Deep-cultivation of Planctomycetes and their phenomic and genomic characterization uncovers novel biology.</title>
        <authorList>
            <person name="Wiegand S."/>
            <person name="Jogler M."/>
            <person name="Boedeker C."/>
            <person name="Pinto D."/>
            <person name="Vollmers J."/>
            <person name="Rivas-Marin E."/>
            <person name="Kohn T."/>
            <person name="Peeters S.H."/>
            <person name="Heuer A."/>
            <person name="Rast P."/>
            <person name="Oberbeckmann S."/>
            <person name="Bunk B."/>
            <person name="Jeske O."/>
            <person name="Meyerdierks A."/>
            <person name="Storesund J.E."/>
            <person name="Kallscheuer N."/>
            <person name="Luecker S."/>
            <person name="Lage O.M."/>
            <person name="Pohl T."/>
            <person name="Merkel B.J."/>
            <person name="Hornburger P."/>
            <person name="Mueller R.-W."/>
            <person name="Bruemmer F."/>
            <person name="Labrenz M."/>
            <person name="Spormann A.M."/>
            <person name="Op Den Camp H."/>
            <person name="Overmann J."/>
            <person name="Amann R."/>
            <person name="Jetten M.S.M."/>
            <person name="Mascher T."/>
            <person name="Medema M.H."/>
            <person name="Devos D.P."/>
            <person name="Kaster A.-K."/>
            <person name="Ovreas L."/>
            <person name="Rohde M."/>
            <person name="Galperin M.Y."/>
            <person name="Jogler C."/>
        </authorList>
    </citation>
    <scope>NUCLEOTIDE SEQUENCE [LARGE SCALE GENOMIC DNA]</scope>
    <source>
        <strain evidence="2 3">Pla22</strain>
    </source>
</reference>
<evidence type="ECO:0000313" key="3">
    <source>
        <dbReference type="Proteomes" id="UP000316598"/>
    </source>
</evidence>
<comment type="caution">
    <text evidence="2">The sequence shown here is derived from an EMBL/GenBank/DDBJ whole genome shotgun (WGS) entry which is preliminary data.</text>
</comment>
<dbReference type="AlphaFoldDB" id="A0A5C5WRB1"/>
<evidence type="ECO:0000313" key="2">
    <source>
        <dbReference type="EMBL" id="TWT53356.1"/>
    </source>
</evidence>
<dbReference type="Gene3D" id="2.130.10.10">
    <property type="entry name" value="YVTN repeat-like/Quinoprotein amine dehydrogenase"/>
    <property type="match status" value="1"/>
</dbReference>
<dbReference type="InterPro" id="IPR015943">
    <property type="entry name" value="WD40/YVTN_repeat-like_dom_sf"/>
</dbReference>
<dbReference type="PANTHER" id="PTHR34512">
    <property type="entry name" value="CELL SURFACE PROTEIN"/>
    <property type="match status" value="1"/>
</dbReference>
<sequence>MNLKSRISASLRCGNQPWLGLLLTLMMSTVVHADWPYWRGPAFDGTGRATGLPDNWDPKGGDDSNVLWKRDDIGGPCTPIVMNGKLYTIQRAEPNTPTEGERVVCLDAATGETLWENRYNVWLSDVPAERIGWSSVVGDPETGNVYALGSCDLFQCLDGSTGKTLWSIPLHEQFGMLSTYGGRTNFPVIHEDLVIIGGIIINWGEKAKPNHRLIGMDKKTGEVRWFSGTRDLPYDTTYSAPSIVTIDGQRQLILGTGDGAIWGFQPRTGRPLWHYDLSRRGIFATPLVVGDRVFASHSEENVAPNENVMGGVVGLRVSGTGADTKVTELWKQLEVVAGYSEPVLIGERLYLVDDRCKMWIFDAESGEPIVERKAFAGSRQRGAILHADNKIYVLTENGPWAVLKPTDDGFEVINKGRIRDMEFAGSPIVSDGRLYFPGSTTLFCVSTEQGTEQSINMSQSMGEETPVGKNTKVDWVQVVPAESIVRPGDEIQVKVNVFNSLGQALPTPRTIDLTVDGPGSVNGLTFTASQDAAHTAATITATVDGKQGEARIRIVPPLPWKFTFEGATDPPLSWVGARYRSIIRNVDGSDVLTKITTIPKGARSRAWMGQSDLADYTIAADVRGARMSQQLPDIGLTNNGYVLDLMGESQQLQIRTWSSQLRMAKSVDFKWDENTWYRMKFESRLESEPPAAVAVLRGKVWPRDEPEPKEWTVTARDESPNLTASPGLYGNAKVAEIYYDNIEVMENESSP</sequence>
<dbReference type="InterPro" id="IPR002372">
    <property type="entry name" value="PQQ_rpt_dom"/>
</dbReference>
<feature type="domain" description="Pyrrolo-quinoline quinone repeat" evidence="1">
    <location>
        <begin position="101"/>
        <end position="367"/>
    </location>
</feature>
<dbReference type="Pfam" id="PF13360">
    <property type="entry name" value="PQQ_2"/>
    <property type="match status" value="1"/>
</dbReference>
<dbReference type="SUPFAM" id="SSF50998">
    <property type="entry name" value="Quinoprotein alcohol dehydrogenase-like"/>
    <property type="match status" value="1"/>
</dbReference>
<evidence type="ECO:0000259" key="1">
    <source>
        <dbReference type="Pfam" id="PF13360"/>
    </source>
</evidence>